<dbReference type="SUPFAM" id="SSF52743">
    <property type="entry name" value="Subtilisin-like"/>
    <property type="match status" value="1"/>
</dbReference>
<evidence type="ECO:0000256" key="3">
    <source>
        <dbReference type="ARBA" id="ARBA00022729"/>
    </source>
</evidence>
<dbReference type="OrthoDB" id="5405281at2"/>
<keyword evidence="11" id="KW-1185">Reference proteome</keyword>
<feature type="active site" description="Charge relay system" evidence="6">
    <location>
        <position position="186"/>
    </location>
</feature>
<dbReference type="RefSeq" id="WP_108127879.1">
    <property type="nucleotide sequence ID" value="NZ_QBKP01000002.1"/>
</dbReference>
<feature type="region of interest" description="Disordered" evidence="7">
    <location>
        <begin position="58"/>
        <end position="91"/>
    </location>
</feature>
<dbReference type="PRINTS" id="PR00723">
    <property type="entry name" value="SUBTILISIN"/>
</dbReference>
<feature type="compositionally biased region" description="Pro residues" evidence="7">
    <location>
        <begin position="63"/>
        <end position="82"/>
    </location>
</feature>
<comment type="similarity">
    <text evidence="1 6">Belongs to the peptidase S8 family.</text>
</comment>
<dbReference type="CDD" id="cd04848">
    <property type="entry name" value="Peptidases_S8_Autotransporter_serine_protease_like"/>
    <property type="match status" value="1"/>
</dbReference>
<name>A0A2T6B8S4_9RHOB</name>
<proteinExistence type="inferred from homology"/>
<dbReference type="PANTHER" id="PTHR43806:SF11">
    <property type="entry name" value="CEREVISIN-RELATED"/>
    <property type="match status" value="1"/>
</dbReference>
<evidence type="ECO:0000256" key="7">
    <source>
        <dbReference type="SAM" id="MobiDB-lite"/>
    </source>
</evidence>
<dbReference type="InterPro" id="IPR022398">
    <property type="entry name" value="Peptidase_S8_His-AS"/>
</dbReference>
<dbReference type="InterPro" id="IPR036852">
    <property type="entry name" value="Peptidase_S8/S53_dom_sf"/>
</dbReference>
<dbReference type="EMBL" id="QBKP01000002">
    <property type="protein sequence ID" value="PTX52456.1"/>
    <property type="molecule type" value="Genomic_DNA"/>
</dbReference>
<dbReference type="PANTHER" id="PTHR43806">
    <property type="entry name" value="PEPTIDASE S8"/>
    <property type="match status" value="1"/>
</dbReference>
<protein>
    <submittedName>
        <fullName evidence="10">Subtilase family protein</fullName>
    </submittedName>
</protein>
<reference evidence="10 11" key="1">
    <citation type="submission" date="2018-04" db="EMBL/GenBank/DDBJ databases">
        <title>Genomic Encyclopedia of Archaeal and Bacterial Type Strains, Phase II (KMG-II): from individual species to whole genera.</title>
        <authorList>
            <person name="Goeker M."/>
        </authorList>
    </citation>
    <scope>NUCLEOTIDE SEQUENCE [LARGE SCALE GENOMIC DNA]</scope>
    <source>
        <strain evidence="10 11">DSM 21823</strain>
    </source>
</reference>
<evidence type="ECO:0000256" key="5">
    <source>
        <dbReference type="ARBA" id="ARBA00022825"/>
    </source>
</evidence>
<dbReference type="Gene3D" id="3.40.50.200">
    <property type="entry name" value="Peptidase S8/S53 domain"/>
    <property type="match status" value="1"/>
</dbReference>
<dbReference type="InterPro" id="IPR050131">
    <property type="entry name" value="Peptidase_S8_subtilisin-like"/>
</dbReference>
<dbReference type="PROSITE" id="PS00137">
    <property type="entry name" value="SUBTILASE_HIS"/>
    <property type="match status" value="1"/>
</dbReference>
<dbReference type="InterPro" id="IPR015500">
    <property type="entry name" value="Peptidase_S8_subtilisin-rel"/>
</dbReference>
<sequence>MRFASSLLLTTALSFAIALPAQSQEFRTVRVGGETASPLLGGALLALLMFAIGAAGSDTRAAPPAPPPPPDPTPPDPDPVYAPPGGYQGSLRPRYVIGVTPYAGDPRLSAEPGDAGGFEVPEYLAGQFAGPINAATRYAEGAFGAGALVSVFDTGVDPAHPELAANLTNGLSHSYFSGPMTDLTGHGTHVAGIIAALRDGSGMHGVAPEAQIMALRAIDGPESERSGRFYENWEDAMLRSVEAGADVMNNSWTFVDQNGDPLRITGFADRAAAVTFFGSDLIGTMAYSAQQDLVSVYAAGNGNGGESSVAAGLPLLISELRDHWVSVVALGEDGLIADYSSRCGVAMSWCLAAPGTNLISVSAGGGYEFQSGSSMAAAVVSGSLALLKSNFPEITGATALRILKETARDLGEAGVDAVYGHGAIDLAAAMRPVGVLNVQMSGVMNERVAPLSGSGIVAPAGVASAFQAALSTSRLAVTDGYDRSFQVPMAAMVGTEGVTSPLPDLTRFTMRGASLGGPVETGTYLSRGAPVAGNALAMPDPSRFSGGHAGLIGDRAVSFTHMGEVASGLRFGVTGAHGAADGTGLASLSLSADIGSALFTVESGRVSERDGMLGARFHGAFGGVSATTEFLRASADLPLGRSGTLHLNASAGETSASGTGLLRSAHLRSESVGIGLSRVSDRTGSRMSIGLSRPVSVRGGELDVLVPIGVGAAADGVASSEVRTQSATLGVGAAEAPIDLQFGYEVPLGAARLGVAVSHRAGAPAGQGTSASFGVSFKF</sequence>
<dbReference type="GO" id="GO:0006508">
    <property type="term" value="P:proteolysis"/>
    <property type="evidence" value="ECO:0007669"/>
    <property type="project" value="UniProtKB-KW"/>
</dbReference>
<evidence type="ECO:0000256" key="4">
    <source>
        <dbReference type="ARBA" id="ARBA00022801"/>
    </source>
</evidence>
<accession>A0A2T6B8S4</accession>
<evidence type="ECO:0000259" key="9">
    <source>
        <dbReference type="Pfam" id="PF00082"/>
    </source>
</evidence>
<keyword evidence="2 6" id="KW-0645">Protease</keyword>
<dbReference type="AlphaFoldDB" id="A0A2T6B8S4"/>
<feature type="active site" description="Charge relay system" evidence="6">
    <location>
        <position position="153"/>
    </location>
</feature>
<feature type="signal peptide" evidence="8">
    <location>
        <begin position="1"/>
        <end position="23"/>
    </location>
</feature>
<feature type="active site" description="Charge relay system" evidence="6">
    <location>
        <position position="374"/>
    </location>
</feature>
<keyword evidence="4 6" id="KW-0378">Hydrolase</keyword>
<dbReference type="Proteomes" id="UP000244224">
    <property type="component" value="Unassembled WGS sequence"/>
</dbReference>
<dbReference type="PROSITE" id="PS51892">
    <property type="entry name" value="SUBTILASE"/>
    <property type="match status" value="1"/>
</dbReference>
<organism evidence="10 11">
    <name type="scientific">Gemmobacter caeni</name>
    <dbReference type="NCBI Taxonomy" id="589035"/>
    <lineage>
        <taxon>Bacteria</taxon>
        <taxon>Pseudomonadati</taxon>
        <taxon>Pseudomonadota</taxon>
        <taxon>Alphaproteobacteria</taxon>
        <taxon>Rhodobacterales</taxon>
        <taxon>Paracoccaceae</taxon>
        <taxon>Gemmobacter</taxon>
    </lineage>
</organism>
<dbReference type="InterPro" id="IPR000209">
    <property type="entry name" value="Peptidase_S8/S53_dom"/>
</dbReference>
<feature type="domain" description="Peptidase S8/S53" evidence="9">
    <location>
        <begin position="144"/>
        <end position="422"/>
    </location>
</feature>
<dbReference type="InterPro" id="IPR034061">
    <property type="entry name" value="Peptidases_S8_Autotransporter"/>
</dbReference>
<gene>
    <name evidence="10" type="ORF">C8N34_102236</name>
</gene>
<comment type="caution">
    <text evidence="10">The sequence shown here is derived from an EMBL/GenBank/DDBJ whole genome shotgun (WGS) entry which is preliminary data.</text>
</comment>
<dbReference type="GO" id="GO:0004252">
    <property type="term" value="F:serine-type endopeptidase activity"/>
    <property type="evidence" value="ECO:0007669"/>
    <property type="project" value="UniProtKB-UniRule"/>
</dbReference>
<keyword evidence="3 8" id="KW-0732">Signal</keyword>
<feature type="chain" id="PRO_5015607233" evidence="8">
    <location>
        <begin position="24"/>
        <end position="779"/>
    </location>
</feature>
<evidence type="ECO:0000256" key="8">
    <source>
        <dbReference type="SAM" id="SignalP"/>
    </source>
</evidence>
<dbReference type="Pfam" id="PF00082">
    <property type="entry name" value="Peptidase_S8"/>
    <property type="match status" value="1"/>
</dbReference>
<evidence type="ECO:0000256" key="2">
    <source>
        <dbReference type="ARBA" id="ARBA00022670"/>
    </source>
</evidence>
<evidence type="ECO:0000256" key="1">
    <source>
        <dbReference type="ARBA" id="ARBA00011073"/>
    </source>
</evidence>
<keyword evidence="5 6" id="KW-0720">Serine protease</keyword>
<evidence type="ECO:0000256" key="6">
    <source>
        <dbReference type="PROSITE-ProRule" id="PRU01240"/>
    </source>
</evidence>
<evidence type="ECO:0000313" key="10">
    <source>
        <dbReference type="EMBL" id="PTX52456.1"/>
    </source>
</evidence>
<evidence type="ECO:0000313" key="11">
    <source>
        <dbReference type="Proteomes" id="UP000244224"/>
    </source>
</evidence>